<protein>
    <recommendedName>
        <fullName evidence="14">Tyrosyl-DNA phosphodiesterase I</fullName>
    </recommendedName>
</protein>
<evidence type="ECO:0000256" key="5">
    <source>
        <dbReference type="ARBA" id="ARBA00022801"/>
    </source>
</evidence>
<evidence type="ECO:0000256" key="2">
    <source>
        <dbReference type="ARBA" id="ARBA00010205"/>
    </source>
</evidence>
<evidence type="ECO:0000256" key="1">
    <source>
        <dbReference type="ARBA" id="ARBA00004123"/>
    </source>
</evidence>
<keyword evidence="7" id="KW-0234">DNA repair</keyword>
<comment type="similarity">
    <text evidence="2">Belongs to the tyrosyl-DNA phosphodiesterase family.</text>
</comment>
<dbReference type="Pfam" id="PF06087">
    <property type="entry name" value="Tyr-DNA_phospho"/>
    <property type="match status" value="1"/>
</dbReference>
<evidence type="ECO:0008006" key="14">
    <source>
        <dbReference type="Google" id="ProtNLM"/>
    </source>
</evidence>
<keyword evidence="8" id="KW-0539">Nucleus</keyword>
<dbReference type="GO" id="GO:0004527">
    <property type="term" value="F:exonuclease activity"/>
    <property type="evidence" value="ECO:0007669"/>
    <property type="project" value="UniProtKB-KW"/>
</dbReference>
<evidence type="ECO:0000256" key="4">
    <source>
        <dbReference type="ARBA" id="ARBA00022763"/>
    </source>
</evidence>
<evidence type="ECO:0000256" key="8">
    <source>
        <dbReference type="ARBA" id="ARBA00023242"/>
    </source>
</evidence>
<dbReference type="GO" id="GO:0003690">
    <property type="term" value="F:double-stranded DNA binding"/>
    <property type="evidence" value="ECO:0007669"/>
    <property type="project" value="TreeGrafter"/>
</dbReference>
<dbReference type="GO" id="GO:0003697">
    <property type="term" value="F:single-stranded DNA binding"/>
    <property type="evidence" value="ECO:0007669"/>
    <property type="project" value="TreeGrafter"/>
</dbReference>
<dbReference type="PANTHER" id="PTHR12415">
    <property type="entry name" value="TYROSYL-DNA PHOSPHODIESTERASE 1"/>
    <property type="match status" value="1"/>
</dbReference>
<evidence type="ECO:0000313" key="12">
    <source>
        <dbReference type="EMBL" id="ORY28448.1"/>
    </source>
</evidence>
<sequence length="351" mass="38939">MKFAWIFYKTGRLRVAISTANMVPYDWEFIENTVFIQDFLPKSPSSTSASLMGDDLRQSFVKLFTHLNISKGLKQLKTSHPAGKLIKLDHTDDFASTMSWDWSRVKVRLVMSVPGAYKGPREMDEWGLCRLGKVLDEEGWRAGKGEVAKTEYQGSSLGQYSLDWFDTFYQACCGKTAKDLFGRAKHSGWPPMKVLFPTLATVDASIAGRAGGGTMFCGKAMNGVTRHLFHDANSKRGGVLMHCKMLIAIFEPKGQSLNTSLVSYENGKDKAEDRGGGESGIGGWIYVGSHNFSSAAWGTINKKSQPPTLSIRNYEMGIVFPLRKLQDATTICQMELTLMVCSSEECQQGCR</sequence>
<accession>A0A1Y2B0S1</accession>
<evidence type="ECO:0000313" key="13">
    <source>
        <dbReference type="Proteomes" id="UP000193986"/>
    </source>
</evidence>
<evidence type="ECO:0000256" key="7">
    <source>
        <dbReference type="ARBA" id="ARBA00023204"/>
    </source>
</evidence>
<dbReference type="FunCoup" id="A0A1Y2B0S1">
    <property type="interactions" value="461"/>
</dbReference>
<feature type="binding site" evidence="10">
    <location>
        <position position="244"/>
    </location>
    <ligand>
        <name>substrate</name>
    </ligand>
</feature>
<dbReference type="OrthoDB" id="47785at2759"/>
<dbReference type="CDD" id="cd09123">
    <property type="entry name" value="PLDc_Tdp1_2"/>
    <property type="match status" value="1"/>
</dbReference>
<dbReference type="SUPFAM" id="SSF56024">
    <property type="entry name" value="Phospholipase D/nuclease"/>
    <property type="match status" value="2"/>
</dbReference>
<dbReference type="GO" id="GO:0006281">
    <property type="term" value="P:DNA repair"/>
    <property type="evidence" value="ECO:0007669"/>
    <property type="project" value="UniProtKB-KW"/>
</dbReference>
<dbReference type="Gene3D" id="3.30.870.10">
    <property type="entry name" value="Endonuclease Chain A"/>
    <property type="match status" value="2"/>
</dbReference>
<reference evidence="12 13" key="1">
    <citation type="submission" date="2016-07" db="EMBL/GenBank/DDBJ databases">
        <title>Pervasive Adenine N6-methylation of Active Genes in Fungi.</title>
        <authorList>
            <consortium name="DOE Joint Genome Institute"/>
            <person name="Mondo S.J."/>
            <person name="Dannebaum R.O."/>
            <person name="Kuo R.C."/>
            <person name="Labutti K."/>
            <person name="Haridas S."/>
            <person name="Kuo A."/>
            <person name="Salamov A."/>
            <person name="Ahrendt S.R."/>
            <person name="Lipzen A."/>
            <person name="Sullivan W."/>
            <person name="Andreopoulos W.B."/>
            <person name="Clum A."/>
            <person name="Lindquist E."/>
            <person name="Daum C."/>
            <person name="Ramamoorthy G.K."/>
            <person name="Gryganskyi A."/>
            <person name="Culley D."/>
            <person name="Magnuson J.K."/>
            <person name="James T.Y."/>
            <person name="O'Malley M.A."/>
            <person name="Stajich J.E."/>
            <person name="Spatafora J.W."/>
            <person name="Visel A."/>
            <person name="Grigoriev I.V."/>
        </authorList>
    </citation>
    <scope>NUCLEOTIDE SEQUENCE [LARGE SCALE GENOMIC DNA]</scope>
    <source>
        <strain evidence="12 13">68-887.2</strain>
    </source>
</reference>
<keyword evidence="5" id="KW-0378">Hydrolase</keyword>
<gene>
    <name evidence="12" type="ORF">BCR39DRAFT_201434</name>
</gene>
<dbReference type="InParanoid" id="A0A1Y2B0S1"/>
<organism evidence="12 13">
    <name type="scientific">Naematelia encephala</name>
    <dbReference type="NCBI Taxonomy" id="71784"/>
    <lineage>
        <taxon>Eukaryota</taxon>
        <taxon>Fungi</taxon>
        <taxon>Dikarya</taxon>
        <taxon>Basidiomycota</taxon>
        <taxon>Agaricomycotina</taxon>
        <taxon>Tremellomycetes</taxon>
        <taxon>Tremellales</taxon>
        <taxon>Naemateliaceae</taxon>
        <taxon>Naematelia</taxon>
    </lineage>
</organism>
<dbReference type="PANTHER" id="PTHR12415:SF0">
    <property type="entry name" value="TYROSYL-DNA PHOSPHODIESTERASE 1"/>
    <property type="match status" value="1"/>
</dbReference>
<dbReference type="STRING" id="71784.A0A1Y2B0S1"/>
<name>A0A1Y2B0S1_9TREE</name>
<feature type="binding site" evidence="10">
    <location>
        <position position="2"/>
    </location>
    <ligand>
        <name>substrate</name>
    </ligand>
</feature>
<evidence type="ECO:0000256" key="6">
    <source>
        <dbReference type="ARBA" id="ARBA00022839"/>
    </source>
</evidence>
<proteinExistence type="inferred from homology"/>
<feature type="active site" description="Proton donor/acceptor" evidence="9">
    <location>
        <position position="242"/>
    </location>
</feature>
<evidence type="ECO:0000256" key="10">
    <source>
        <dbReference type="PIRSR" id="PIRSR610347-2"/>
    </source>
</evidence>
<evidence type="ECO:0000256" key="9">
    <source>
        <dbReference type="PIRSR" id="PIRSR610347-1"/>
    </source>
</evidence>
<comment type="caution">
    <text evidence="12">The sequence shown here is derived from an EMBL/GenBank/DDBJ whole genome shotgun (WGS) entry which is preliminary data.</text>
</comment>
<dbReference type="EMBL" id="MCFC01000031">
    <property type="protein sequence ID" value="ORY28448.1"/>
    <property type="molecule type" value="Genomic_DNA"/>
</dbReference>
<evidence type="ECO:0000256" key="11">
    <source>
        <dbReference type="PIRSR" id="PIRSR610347-3"/>
    </source>
</evidence>
<comment type="subcellular location">
    <subcellularLocation>
        <location evidence="1">Nucleus</location>
    </subcellularLocation>
</comment>
<evidence type="ECO:0000256" key="3">
    <source>
        <dbReference type="ARBA" id="ARBA00022722"/>
    </source>
</evidence>
<dbReference type="AlphaFoldDB" id="A0A1Y2B0S1"/>
<keyword evidence="3" id="KW-0540">Nuclease</keyword>
<keyword evidence="6" id="KW-0269">Exonuclease</keyword>
<keyword evidence="4" id="KW-0227">DNA damage</keyword>
<keyword evidence="13" id="KW-1185">Reference proteome</keyword>
<dbReference type="GO" id="GO:0017005">
    <property type="term" value="F:3'-tyrosyl-DNA phosphodiesterase activity"/>
    <property type="evidence" value="ECO:0007669"/>
    <property type="project" value="TreeGrafter"/>
</dbReference>
<dbReference type="GO" id="GO:0005634">
    <property type="term" value="C:nucleus"/>
    <property type="evidence" value="ECO:0007669"/>
    <property type="project" value="UniProtKB-SubCell"/>
</dbReference>
<dbReference type="InterPro" id="IPR010347">
    <property type="entry name" value="Tdp1"/>
</dbReference>
<feature type="site" description="Interaction with DNA" evidence="11">
    <location>
        <position position="293"/>
    </location>
</feature>
<dbReference type="Proteomes" id="UP000193986">
    <property type="component" value="Unassembled WGS sequence"/>
</dbReference>